<dbReference type="Pfam" id="PF05699">
    <property type="entry name" value="Dimer_Tnp_hAT"/>
    <property type="match status" value="1"/>
</dbReference>
<dbReference type="PANTHER" id="PTHR32166">
    <property type="entry name" value="OSJNBA0013A04.12 PROTEIN"/>
    <property type="match status" value="1"/>
</dbReference>
<keyword evidence="2" id="KW-1185">Reference proteome</keyword>
<dbReference type="OrthoDB" id="1925573at2759"/>
<dbReference type="GeneID" id="113461339"/>
<evidence type="ECO:0000313" key="3">
    <source>
        <dbReference type="RefSeq" id="XP_038973118.1"/>
    </source>
</evidence>
<organism evidence="2 3">
    <name type="scientific">Phoenix dactylifera</name>
    <name type="common">Date palm</name>
    <dbReference type="NCBI Taxonomy" id="42345"/>
    <lineage>
        <taxon>Eukaryota</taxon>
        <taxon>Viridiplantae</taxon>
        <taxon>Streptophyta</taxon>
        <taxon>Embryophyta</taxon>
        <taxon>Tracheophyta</taxon>
        <taxon>Spermatophyta</taxon>
        <taxon>Magnoliopsida</taxon>
        <taxon>Liliopsida</taxon>
        <taxon>Arecaceae</taxon>
        <taxon>Coryphoideae</taxon>
        <taxon>Phoeniceae</taxon>
        <taxon>Phoenix</taxon>
    </lineage>
</organism>
<accession>A0A8B8ZNP9</accession>
<dbReference type="GO" id="GO:0046983">
    <property type="term" value="F:protein dimerization activity"/>
    <property type="evidence" value="ECO:0007669"/>
    <property type="project" value="InterPro"/>
</dbReference>
<dbReference type="SUPFAM" id="SSF53098">
    <property type="entry name" value="Ribonuclease H-like"/>
    <property type="match status" value="1"/>
</dbReference>
<dbReference type="AlphaFoldDB" id="A0A8B8ZNP9"/>
<dbReference type="InterPro" id="IPR008906">
    <property type="entry name" value="HATC_C_dom"/>
</dbReference>
<dbReference type="Proteomes" id="UP000228380">
    <property type="component" value="Unplaced"/>
</dbReference>
<evidence type="ECO:0000313" key="2">
    <source>
        <dbReference type="Proteomes" id="UP000228380"/>
    </source>
</evidence>
<dbReference type="RefSeq" id="XP_038973118.1">
    <property type="nucleotide sequence ID" value="XM_039117190.1"/>
</dbReference>
<dbReference type="InterPro" id="IPR012337">
    <property type="entry name" value="RNaseH-like_sf"/>
</dbReference>
<proteinExistence type="predicted"/>
<sequence length="198" mass="23013">MDETLLDALRNMIYKMEHDPEKAALYLEESKIFREGSYSFGQRAAVVSKHNINPAEWWVHFGGFARNLKRIVIRIFSQTVSSSGCECNWSTFALIHNKQRNRLAQKRLNDLVYVCYNLRLRLKCIQEEAELKYADPMYGTITDDDDDLLLDWLVVQQQESELDEPGSLPRPASFIATEARVDPEQWAERNISRTPRAD</sequence>
<dbReference type="PANTHER" id="PTHR32166:SF123">
    <property type="entry name" value="BED-TYPE DOMAIN-CONTAINING PROTEIN"/>
    <property type="match status" value="1"/>
</dbReference>
<dbReference type="KEGG" id="pda:113461339"/>
<reference evidence="3" key="1">
    <citation type="submission" date="2025-08" db="UniProtKB">
        <authorList>
            <consortium name="RefSeq"/>
        </authorList>
    </citation>
    <scope>IDENTIFICATION</scope>
    <source>
        <tissue evidence="3">Young leaves</tissue>
    </source>
</reference>
<feature type="domain" description="HAT C-terminal dimerisation" evidence="1">
    <location>
        <begin position="37"/>
        <end position="117"/>
    </location>
</feature>
<gene>
    <name evidence="3" type="primary">LOC113461339</name>
</gene>
<evidence type="ECO:0000259" key="1">
    <source>
        <dbReference type="Pfam" id="PF05699"/>
    </source>
</evidence>
<name>A0A8B8ZNP9_PHODC</name>
<protein>
    <submittedName>
        <fullName evidence="3">Uncharacterized protein LOC113461339</fullName>
    </submittedName>
</protein>